<dbReference type="PANTHER" id="PTHR48079:SF6">
    <property type="entry name" value="NAD(P)-BINDING DOMAIN-CONTAINING PROTEIN-RELATED"/>
    <property type="match status" value="1"/>
</dbReference>
<dbReference type="Pfam" id="PF01370">
    <property type="entry name" value="Epimerase"/>
    <property type="match status" value="1"/>
</dbReference>
<dbReference type="EMBL" id="JAROCG010000001">
    <property type="protein sequence ID" value="MDN4611143.1"/>
    <property type="molecule type" value="Genomic_DNA"/>
</dbReference>
<dbReference type="SUPFAM" id="SSF51735">
    <property type="entry name" value="NAD(P)-binding Rossmann-fold domains"/>
    <property type="match status" value="1"/>
</dbReference>
<dbReference type="Gene3D" id="3.40.50.720">
    <property type="entry name" value="NAD(P)-binding Rossmann-like Domain"/>
    <property type="match status" value="1"/>
</dbReference>
<name>A0ABT8K281_9MICC</name>
<organism evidence="3 4">
    <name type="scientific">Arthrobacter burdickii</name>
    <dbReference type="NCBI Taxonomy" id="3035920"/>
    <lineage>
        <taxon>Bacteria</taxon>
        <taxon>Bacillati</taxon>
        <taxon>Actinomycetota</taxon>
        <taxon>Actinomycetes</taxon>
        <taxon>Micrococcales</taxon>
        <taxon>Micrococcaceae</taxon>
        <taxon>Arthrobacter</taxon>
    </lineage>
</organism>
<keyword evidence="4" id="KW-1185">Reference proteome</keyword>
<proteinExistence type="predicted"/>
<dbReference type="InterPro" id="IPR001509">
    <property type="entry name" value="Epimerase_deHydtase"/>
</dbReference>
<comment type="caution">
    <text evidence="3">The sequence shown here is derived from an EMBL/GenBank/DDBJ whole genome shotgun (WGS) entry which is preliminary data.</text>
</comment>
<feature type="domain" description="NAD-dependent epimerase/dehydratase" evidence="2">
    <location>
        <begin position="3"/>
        <end position="174"/>
    </location>
</feature>
<evidence type="ECO:0000259" key="2">
    <source>
        <dbReference type="Pfam" id="PF01370"/>
    </source>
</evidence>
<dbReference type="InterPro" id="IPR036291">
    <property type="entry name" value="NAD(P)-bd_dom_sf"/>
</dbReference>
<dbReference type="PANTHER" id="PTHR48079">
    <property type="entry name" value="PROTEIN YEEZ"/>
    <property type="match status" value="1"/>
</dbReference>
<gene>
    <name evidence="3" type="ORF">P5G52_09710</name>
</gene>
<evidence type="ECO:0000313" key="4">
    <source>
        <dbReference type="Proteomes" id="UP001174209"/>
    </source>
</evidence>
<evidence type="ECO:0000256" key="1">
    <source>
        <dbReference type="SAM" id="MobiDB-lite"/>
    </source>
</evidence>
<sequence length="334" mass="33711">MSWLVLGGSGFVGSAVLRALRSSGIDASAAAAPRLTTTADTADDIADAAARVATAELEAILQGHAVVVNAAGLATPSAGGGADLLGANALLPAVVARAAAAAGVPRFLHLSSAAVQGRTPKLDETDTVRPFSAYSRSKALGEQALALVAAVHPGLSVVTIRATSVQGQGRPTTAALAQLARSPLASVAAPGSAPSPVTSVEALADLVLSVGLHEGPVPPRVLQPWEGLTVRTVLEAAGGRPRVLPAALCRFAVGSGYALSSVLRGRLDGSVRRVELMWFGQDQVPGWASAQRIVPAARAREVLAGAQHDRNDQGAPESQEDPGPHAGPQDAART</sequence>
<evidence type="ECO:0000313" key="3">
    <source>
        <dbReference type="EMBL" id="MDN4611143.1"/>
    </source>
</evidence>
<dbReference type="Proteomes" id="UP001174209">
    <property type="component" value="Unassembled WGS sequence"/>
</dbReference>
<protein>
    <submittedName>
        <fullName evidence="3">NAD-dependent epimerase/dehydratase family protein</fullName>
    </submittedName>
</protein>
<dbReference type="InterPro" id="IPR051783">
    <property type="entry name" value="NAD(P)-dependent_oxidoreduct"/>
</dbReference>
<accession>A0ABT8K281</accession>
<reference evidence="3" key="1">
    <citation type="submission" date="2023-06" db="EMBL/GenBank/DDBJ databases">
        <title>MT1 and MT2 Draft Genomes of Novel Species.</title>
        <authorList>
            <person name="Venkateswaran K."/>
        </authorList>
    </citation>
    <scope>NUCLEOTIDE SEQUENCE</scope>
    <source>
        <strain evidence="3">IIF3SC-B10</strain>
    </source>
</reference>
<dbReference type="RefSeq" id="WP_301226884.1">
    <property type="nucleotide sequence ID" value="NZ_JAROCG010000001.1"/>
</dbReference>
<feature type="region of interest" description="Disordered" evidence="1">
    <location>
        <begin position="300"/>
        <end position="334"/>
    </location>
</feature>